<evidence type="ECO:0000313" key="9">
    <source>
        <dbReference type="EMBL" id="HCT58156.1"/>
    </source>
</evidence>
<evidence type="ECO:0000256" key="2">
    <source>
        <dbReference type="ARBA" id="ARBA00010942"/>
    </source>
</evidence>
<dbReference type="PRINTS" id="PR00702">
    <property type="entry name" value="ACRIFLAVINRP"/>
</dbReference>
<gene>
    <name evidence="9" type="ORF">DGD08_13205</name>
</gene>
<protein>
    <submittedName>
        <fullName evidence="9">CusA/CzcA family heavy metal efflux RND transporter</fullName>
    </submittedName>
</protein>
<keyword evidence="7 8" id="KW-0472">Membrane</keyword>
<dbReference type="Gene3D" id="3.30.2090.10">
    <property type="entry name" value="Multidrug efflux transporter AcrB TolC docking domain, DN and DC subdomains"/>
    <property type="match status" value="2"/>
</dbReference>
<feature type="transmembrane region" description="Helical" evidence="8">
    <location>
        <begin position="475"/>
        <end position="501"/>
    </location>
</feature>
<feature type="transmembrane region" description="Helical" evidence="8">
    <location>
        <begin position="446"/>
        <end position="463"/>
    </location>
</feature>
<dbReference type="OMA" id="TIITQWA"/>
<comment type="similarity">
    <text evidence="2">Belongs to the resistance-nodulation-cell division (RND) (TC 2.A.6) family.</text>
</comment>
<dbReference type="Gene3D" id="3.30.70.1440">
    <property type="entry name" value="Multidrug efflux transporter AcrB pore domain"/>
    <property type="match status" value="1"/>
</dbReference>
<dbReference type="PANTHER" id="PTHR32063:SF17">
    <property type="entry name" value="CATION EFFLUX SYSTEM PROTEIN"/>
    <property type="match status" value="1"/>
</dbReference>
<dbReference type="Gene3D" id="1.20.1640.10">
    <property type="entry name" value="Multidrug efflux transporter AcrB transmembrane domain"/>
    <property type="match status" value="2"/>
</dbReference>
<dbReference type="SUPFAM" id="SSF82866">
    <property type="entry name" value="Multidrug efflux transporter AcrB transmembrane domain"/>
    <property type="match status" value="2"/>
</dbReference>
<evidence type="ECO:0000256" key="5">
    <source>
        <dbReference type="ARBA" id="ARBA00022692"/>
    </source>
</evidence>
<feature type="transmembrane region" description="Helical" evidence="8">
    <location>
        <begin position="869"/>
        <end position="888"/>
    </location>
</feature>
<dbReference type="AlphaFoldDB" id="A0A3D4VAM0"/>
<keyword evidence="5 8" id="KW-0812">Transmembrane</keyword>
<feature type="transmembrane region" description="Helical" evidence="8">
    <location>
        <begin position="927"/>
        <end position="948"/>
    </location>
</feature>
<evidence type="ECO:0000256" key="4">
    <source>
        <dbReference type="ARBA" id="ARBA00022475"/>
    </source>
</evidence>
<name>A0A3D4VAM0_9BACT</name>
<keyword evidence="3" id="KW-0813">Transport</keyword>
<sequence length="1051" mass="114409">MLDALARFSLRQRLMVLVLAALLVIAGVASWRTLKLEAYPDVSDTEVAIITQYDGRAAEEVEQQITIPVERAVNSVPRVINRRSRTIFGLSIVKLTFQEGTDDFFARQQVLEKLRDADLPEGTQPQLAPLSTPVGEIVRYVVESDGRHNPMQLRELQDWVVIPRLLQAPGVTDITNFGGLVRQYNVVIDPERLQRFGLTLEQLAQSIRENNSSTGGNVIRSGASQLAVRVVGRITGAEDLGRTVVATQRGVPLFLRDVASVETGPLPPTGVLGFVDLTRGEDVDDGVEGIVLMRRGENPSEVLDAVKERIAALNAGGLPDGVSVRVLYDRSELVEATLRTVTHTLAEGLFIVAIVLLLFLGDLRLAAAVAVTIPLSLCGAFVLMKLTGIPANLLSLGAIDFGIIVDASVVMVEAISRTLSHQTVEERRLGNRRAIFAAGGEVRRQIVFAVLIIILAFLPLFTLQRVEGKLFRPMAFTLSFAIGTSLVLALTIVPVACSLLLGRNYRERHNPVLHWMGERYARLVYGVLRRPLPVLAGAGALIVMSLAAARMVGTEFLPQLDEGGFNIRGILPSGIAIDEARQYPTQIRATLARFPEVRVAISSLGRNDDGTDPYGPSRIETLVQLRPYDTWTTGRSKSDLQRAMQEALDAQMPGANFSFSQPILDNVSEAVTGSAADLAVLVNGNDPAVLRRIALDVLEQIRQVRGASASGLEQEGPQTQLLVDVDREALARYGIDISDVNTVIDLAVAGSPVSEVYEGDRRFAITLRYTREARSSIPAIEALQILTASGARIPLSQVARVKLVEGQTLIARENGIRQMGVRTNIVGRDQGSFVAEAQERVATAVQLPDGYDIRWGGQFENLTRARGRLALIVPITVVLIFVVLFVLFDNSLVDAGIVLMNVPFAMVGGIAALIARDINFSVSAGVGFISLFGVAVMSGVLLVSYINMLRQERLMRLHRAVLEGATTQFRPILMMMSVALIGLIPAARAEGIGSDIQRPLASVIVGGLLSALLLTLFVMPALYFVVERARLAHRYRQRHRLRGKTSEQDVF</sequence>
<dbReference type="InterPro" id="IPR027463">
    <property type="entry name" value="AcrB_DN_DC_subdom"/>
</dbReference>
<dbReference type="GO" id="GO:0005886">
    <property type="term" value="C:plasma membrane"/>
    <property type="evidence" value="ECO:0007669"/>
    <property type="project" value="UniProtKB-SubCell"/>
</dbReference>
<dbReference type="Pfam" id="PF00873">
    <property type="entry name" value="ACR_tran"/>
    <property type="match status" value="1"/>
</dbReference>
<feature type="transmembrane region" description="Helical" evidence="8">
    <location>
        <begin position="532"/>
        <end position="552"/>
    </location>
</feature>
<evidence type="ECO:0000313" key="10">
    <source>
        <dbReference type="Proteomes" id="UP000264071"/>
    </source>
</evidence>
<evidence type="ECO:0000256" key="6">
    <source>
        <dbReference type="ARBA" id="ARBA00022989"/>
    </source>
</evidence>
<dbReference type="SUPFAM" id="SSF82714">
    <property type="entry name" value="Multidrug efflux transporter AcrB TolC docking domain, DN and DC subdomains"/>
    <property type="match status" value="2"/>
</dbReference>
<feature type="transmembrane region" description="Helical" evidence="8">
    <location>
        <begin position="341"/>
        <end position="360"/>
    </location>
</feature>
<comment type="subcellular location">
    <subcellularLocation>
        <location evidence="1">Cell membrane</location>
        <topology evidence="1">Multi-pass membrane protein</topology>
    </subcellularLocation>
</comment>
<feature type="transmembrane region" description="Helical" evidence="8">
    <location>
        <begin position="1000"/>
        <end position="1026"/>
    </location>
</feature>
<feature type="transmembrane region" description="Helical" evidence="8">
    <location>
        <begin position="969"/>
        <end position="988"/>
    </location>
</feature>
<reference evidence="9 10" key="1">
    <citation type="journal article" date="2018" name="Nat. Biotechnol.">
        <title>A standardized bacterial taxonomy based on genome phylogeny substantially revises the tree of life.</title>
        <authorList>
            <person name="Parks D.H."/>
            <person name="Chuvochina M."/>
            <person name="Waite D.W."/>
            <person name="Rinke C."/>
            <person name="Skarshewski A."/>
            <person name="Chaumeil P.A."/>
            <person name="Hugenholtz P."/>
        </authorList>
    </citation>
    <scope>NUCLEOTIDE SEQUENCE [LARGE SCALE GENOMIC DNA]</scope>
    <source>
        <strain evidence="9">UBA8844</strain>
    </source>
</reference>
<dbReference type="PANTHER" id="PTHR32063">
    <property type="match status" value="1"/>
</dbReference>
<evidence type="ECO:0000256" key="7">
    <source>
        <dbReference type="ARBA" id="ARBA00023136"/>
    </source>
</evidence>
<dbReference type="GO" id="GO:0008324">
    <property type="term" value="F:monoatomic cation transmembrane transporter activity"/>
    <property type="evidence" value="ECO:0007669"/>
    <property type="project" value="InterPro"/>
</dbReference>
<feature type="transmembrane region" description="Helical" evidence="8">
    <location>
        <begin position="895"/>
        <end position="915"/>
    </location>
</feature>
<evidence type="ECO:0000256" key="1">
    <source>
        <dbReference type="ARBA" id="ARBA00004651"/>
    </source>
</evidence>
<proteinExistence type="inferred from homology"/>
<keyword evidence="6 8" id="KW-1133">Transmembrane helix</keyword>
<dbReference type="EMBL" id="DPIY01000010">
    <property type="protein sequence ID" value="HCT58156.1"/>
    <property type="molecule type" value="Genomic_DNA"/>
</dbReference>
<dbReference type="NCBIfam" id="TIGR00914">
    <property type="entry name" value="2A0601"/>
    <property type="match status" value="1"/>
</dbReference>
<dbReference type="GO" id="GO:0042910">
    <property type="term" value="F:xenobiotic transmembrane transporter activity"/>
    <property type="evidence" value="ECO:0007669"/>
    <property type="project" value="TreeGrafter"/>
</dbReference>
<evidence type="ECO:0000256" key="8">
    <source>
        <dbReference type="SAM" id="Phobius"/>
    </source>
</evidence>
<organism evidence="9 10">
    <name type="scientific">Gemmatimonas aurantiaca</name>
    <dbReference type="NCBI Taxonomy" id="173480"/>
    <lineage>
        <taxon>Bacteria</taxon>
        <taxon>Pseudomonadati</taxon>
        <taxon>Gemmatimonadota</taxon>
        <taxon>Gemmatimonadia</taxon>
        <taxon>Gemmatimonadales</taxon>
        <taxon>Gemmatimonadaceae</taxon>
        <taxon>Gemmatimonas</taxon>
    </lineage>
</organism>
<evidence type="ECO:0000256" key="3">
    <source>
        <dbReference type="ARBA" id="ARBA00022448"/>
    </source>
</evidence>
<feature type="transmembrane region" description="Helical" evidence="8">
    <location>
        <begin position="393"/>
        <end position="412"/>
    </location>
</feature>
<dbReference type="Proteomes" id="UP000264071">
    <property type="component" value="Unassembled WGS sequence"/>
</dbReference>
<dbReference type="Gene3D" id="3.30.70.1430">
    <property type="entry name" value="Multidrug efflux transporter AcrB pore domain"/>
    <property type="match status" value="2"/>
</dbReference>
<dbReference type="InterPro" id="IPR001036">
    <property type="entry name" value="Acrflvin-R"/>
</dbReference>
<dbReference type="Gene3D" id="3.30.70.1320">
    <property type="entry name" value="Multidrug efflux transporter AcrB pore domain like"/>
    <property type="match status" value="1"/>
</dbReference>
<comment type="caution">
    <text evidence="9">The sequence shown here is derived from an EMBL/GenBank/DDBJ whole genome shotgun (WGS) entry which is preliminary data.</text>
</comment>
<keyword evidence="4" id="KW-1003">Cell membrane</keyword>
<dbReference type="InterPro" id="IPR004763">
    <property type="entry name" value="CusA-like"/>
</dbReference>
<dbReference type="SUPFAM" id="SSF82693">
    <property type="entry name" value="Multidrug efflux transporter AcrB pore domain, PN1, PN2, PC1 and PC2 subdomains"/>
    <property type="match status" value="3"/>
</dbReference>
<feature type="transmembrane region" description="Helical" evidence="8">
    <location>
        <begin position="367"/>
        <end position="387"/>
    </location>
</feature>
<accession>A0A3D4VAM0</accession>